<evidence type="ECO:0000256" key="1">
    <source>
        <dbReference type="ARBA" id="ARBA00023254"/>
    </source>
</evidence>
<keyword evidence="1" id="KW-0469">Meiosis</keyword>
<gene>
    <name evidence="3" type="primary">LOC105912368</name>
</gene>
<keyword evidence="2" id="KW-1185">Reference proteome</keyword>
<reference evidence="3" key="1">
    <citation type="submission" date="2025-08" db="UniProtKB">
        <authorList>
            <consortium name="RefSeq"/>
        </authorList>
    </citation>
    <scope>IDENTIFICATION</scope>
</reference>
<dbReference type="AlphaFoldDB" id="A0A6P8GZ35"/>
<dbReference type="RefSeq" id="XP_031443281.1">
    <property type="nucleotide sequence ID" value="XM_031587421.2"/>
</dbReference>
<accession>A0A6P8GZ35</accession>
<evidence type="ECO:0000313" key="3">
    <source>
        <dbReference type="RefSeq" id="XP_031443281.1"/>
    </source>
</evidence>
<dbReference type="GeneID" id="105912368"/>
<dbReference type="OrthoDB" id="65716at2759"/>
<dbReference type="InterPro" id="IPR013940">
    <property type="entry name" value="Spo22/ZIP4/TEX11"/>
</dbReference>
<protein>
    <submittedName>
        <fullName evidence="3">Testis-expressed protein 11-like</fullName>
    </submittedName>
</protein>
<dbReference type="PANTHER" id="PTHR38487">
    <property type="entry name" value="TESTIS EXPRESSED 11"/>
    <property type="match status" value="1"/>
</dbReference>
<proteinExistence type="predicted"/>
<evidence type="ECO:0000313" key="2">
    <source>
        <dbReference type="Proteomes" id="UP000515152"/>
    </source>
</evidence>
<dbReference type="Pfam" id="PF08631">
    <property type="entry name" value="SPO22"/>
    <property type="match status" value="1"/>
</dbReference>
<dbReference type="KEGG" id="char:105912368"/>
<organism evidence="2 3">
    <name type="scientific">Clupea harengus</name>
    <name type="common">Atlantic herring</name>
    <dbReference type="NCBI Taxonomy" id="7950"/>
    <lineage>
        <taxon>Eukaryota</taxon>
        <taxon>Metazoa</taxon>
        <taxon>Chordata</taxon>
        <taxon>Craniata</taxon>
        <taxon>Vertebrata</taxon>
        <taxon>Euteleostomi</taxon>
        <taxon>Actinopterygii</taxon>
        <taxon>Neopterygii</taxon>
        <taxon>Teleostei</taxon>
        <taxon>Clupei</taxon>
        <taxon>Clupeiformes</taxon>
        <taxon>Clupeoidei</taxon>
        <taxon>Clupeidae</taxon>
        <taxon>Clupea</taxon>
    </lineage>
</organism>
<dbReference type="PANTHER" id="PTHR38487:SF1">
    <property type="entry name" value="PROTEIN ZIP4 HOMOLOG"/>
    <property type="match status" value="1"/>
</dbReference>
<dbReference type="Proteomes" id="UP000515152">
    <property type="component" value="Chromosome 20"/>
</dbReference>
<sequence length="194" mass="22070">MLQRLPKETGYLSLMCYNFGVDSYNQRKYEESSFWLSQSYDIGKMNVNYSPGTKVQAKVLRLLATVYVEWDCQRFKEKALSAISLANKECIYPAGLYLKIRILLTSGAPEEQVRAALTELLECEVTLDMCLSSVRLLMGEDRELLAFDFLKKLCQHFQSSPDLGSALVLHIELLLQRGKELLGKQKIEDVITGT</sequence>
<dbReference type="GO" id="GO:0051321">
    <property type="term" value="P:meiotic cell cycle"/>
    <property type="evidence" value="ECO:0007669"/>
    <property type="project" value="UniProtKB-KW"/>
</dbReference>
<name>A0A6P8GZ35_CLUHA</name>